<evidence type="ECO:0000259" key="1">
    <source>
        <dbReference type="Pfam" id="PF01368"/>
    </source>
</evidence>
<feature type="domain" description="DDH" evidence="1">
    <location>
        <begin position="15"/>
        <end position="155"/>
    </location>
</feature>
<dbReference type="InterPro" id="IPR001667">
    <property type="entry name" value="DDH_dom"/>
</dbReference>
<dbReference type="Gene3D" id="3.10.310.30">
    <property type="match status" value="1"/>
</dbReference>
<dbReference type="Pfam" id="PF01368">
    <property type="entry name" value="DHH"/>
    <property type="match status" value="1"/>
</dbReference>
<dbReference type="Gene3D" id="3.90.1640.10">
    <property type="entry name" value="inorganic pyrophosphatase (n-terminal core)"/>
    <property type="match status" value="1"/>
</dbReference>
<gene>
    <name evidence="3" type="ORF">CTDIVETGP_0249</name>
</gene>
<evidence type="ECO:0000259" key="2">
    <source>
        <dbReference type="Pfam" id="PF02272"/>
    </source>
</evidence>
<dbReference type="InterPro" id="IPR051319">
    <property type="entry name" value="Oligoribo/pAp-PDE_c-di-AMP_PDE"/>
</dbReference>
<sequence>MITDDILETIKKSNKFAITFHKSPDGDSIGSALALFQGLKSIGKQITLLSMEKVPEDFKFLPYSDIIDPDKFEVESDVDCVIVLDCGDKKRINANLDFDSKSYTIVNIDHHLTNEQYGDLNYVDTKAAAVSEIMYDILKKIDINIDKDMAICMYTSLITDTGSFRYSSTTEKTHNIAGNLINTGFDFSKIHRMLFENKKFEKVKLSGKAIESMKIIDESICVIYVTKAMIDEVVKDGMDIDTHDIVNIGLQIGKVEVALLLKESEEGIKASLRSKEIVDVRKIAEKFNGGGHMRAAGLEIHGKDINEAGNLIIKEIQKELM</sequence>
<dbReference type="EMBL" id="CBXI010000003">
    <property type="protein sequence ID" value="CDL90179.1"/>
    <property type="molecule type" value="Genomic_DNA"/>
</dbReference>
<dbReference type="InterPro" id="IPR003156">
    <property type="entry name" value="DHHA1_dom"/>
</dbReference>
<dbReference type="PANTHER" id="PTHR47618">
    <property type="entry name" value="BIFUNCTIONAL OLIGORIBONUCLEASE AND PAP PHOSPHATASE NRNA"/>
    <property type="match status" value="1"/>
</dbReference>
<evidence type="ECO:0000313" key="3">
    <source>
        <dbReference type="EMBL" id="CDL90179.1"/>
    </source>
</evidence>
<proteinExistence type="predicted"/>
<dbReference type="PANTHER" id="PTHR47618:SF1">
    <property type="entry name" value="BIFUNCTIONAL OLIGORIBONUCLEASE AND PAP PHOSPHATASE NRNA"/>
    <property type="match status" value="1"/>
</dbReference>
<organism evidence="3 4">
    <name type="scientific">Clostridium tyrobutyricum DIVETGP</name>
    <dbReference type="NCBI Taxonomy" id="1408889"/>
    <lineage>
        <taxon>Bacteria</taxon>
        <taxon>Bacillati</taxon>
        <taxon>Bacillota</taxon>
        <taxon>Clostridia</taxon>
        <taxon>Eubacteriales</taxon>
        <taxon>Clostridiaceae</taxon>
        <taxon>Clostridium</taxon>
    </lineage>
</organism>
<keyword evidence="4" id="KW-1185">Reference proteome</keyword>
<name>W6N4V9_CLOTY</name>
<dbReference type="SUPFAM" id="SSF64182">
    <property type="entry name" value="DHH phosphoesterases"/>
    <property type="match status" value="1"/>
</dbReference>
<dbReference type="InterPro" id="IPR038763">
    <property type="entry name" value="DHH_sf"/>
</dbReference>
<accession>W6N4V9</accession>
<dbReference type="OrthoDB" id="9803668at2"/>
<dbReference type="GO" id="GO:0003676">
    <property type="term" value="F:nucleic acid binding"/>
    <property type="evidence" value="ECO:0007669"/>
    <property type="project" value="InterPro"/>
</dbReference>
<dbReference type="Proteomes" id="UP000019482">
    <property type="component" value="Unassembled WGS sequence"/>
</dbReference>
<dbReference type="AlphaFoldDB" id="W6N4V9"/>
<dbReference type="RefSeq" id="WP_017750602.1">
    <property type="nucleotide sequence ID" value="NZ_CBXI010000003.1"/>
</dbReference>
<dbReference type="GeneID" id="29418364"/>
<reference evidence="3 4" key="1">
    <citation type="journal article" date="2015" name="Genome Announc.">
        <title>Draft Genome Sequence of Clostridium tyrobutyricum Strain DIVETGP, Isolated from Cow's Milk for Grana Padano Production.</title>
        <authorList>
            <person name="Soggiu A."/>
            <person name="Piras C."/>
            <person name="Gaiarsa S."/>
            <person name="Sassera D."/>
            <person name="Roncada P."/>
            <person name="Bendixen E."/>
            <person name="Brasca M."/>
            <person name="Bonizzi L."/>
        </authorList>
    </citation>
    <scope>NUCLEOTIDE SEQUENCE [LARGE SCALE GENOMIC DNA]</scope>
    <source>
        <strain evidence="3 4">DIVETGP</strain>
    </source>
</reference>
<dbReference type="Pfam" id="PF02272">
    <property type="entry name" value="DHHA1"/>
    <property type="match status" value="1"/>
</dbReference>
<protein>
    <submittedName>
        <fullName evidence="3">FIG146085: 3'-to-5' oligoribonuclease A, Bacillus type</fullName>
    </submittedName>
</protein>
<comment type="caution">
    <text evidence="3">The sequence shown here is derived from an EMBL/GenBank/DDBJ whole genome shotgun (WGS) entry which is preliminary data.</text>
</comment>
<feature type="domain" description="DHHA1" evidence="2">
    <location>
        <begin position="245"/>
        <end position="317"/>
    </location>
</feature>
<evidence type="ECO:0000313" key="4">
    <source>
        <dbReference type="Proteomes" id="UP000019482"/>
    </source>
</evidence>